<keyword evidence="5" id="KW-1185">Reference proteome</keyword>
<dbReference type="KEGG" id="tsr:106539609"/>
<name>A0A6I9X7S2_9SAUR</name>
<reference evidence="6" key="1">
    <citation type="submission" date="2025-08" db="UniProtKB">
        <authorList>
            <consortium name="RefSeq"/>
        </authorList>
    </citation>
    <scope>IDENTIFICATION</scope>
</reference>
<dbReference type="GeneID" id="106539609"/>
<evidence type="ECO:0000259" key="4">
    <source>
        <dbReference type="Pfam" id="PF00501"/>
    </source>
</evidence>
<dbReference type="InterPro" id="IPR000873">
    <property type="entry name" value="AMP-dep_synth/lig_dom"/>
</dbReference>
<dbReference type="GO" id="GO:0004467">
    <property type="term" value="F:long-chain fatty acid-CoA ligase activity"/>
    <property type="evidence" value="ECO:0007669"/>
    <property type="project" value="UniProtKB-EC"/>
</dbReference>
<dbReference type="PANTHER" id="PTHR43272">
    <property type="entry name" value="LONG-CHAIN-FATTY-ACID--COA LIGASE"/>
    <property type="match status" value="1"/>
</dbReference>
<accession>A0A6I9X7S2</accession>
<dbReference type="AlphaFoldDB" id="A0A6I9X7S2"/>
<dbReference type="Pfam" id="PF00501">
    <property type="entry name" value="AMP-binding"/>
    <property type="match status" value="1"/>
</dbReference>
<sequence length="130" mass="14594">MDDLKTLQPTVFPVVPRLLNRMFDKIFQQANTSFKRWILEFASKRKEAELRSGIIRNNSLWDKMIFRKVQANLGGKVKLMITGAAPVSANVLTFLRAALGCQFYEGYGQTECTAGCSLTIPGDWTAGRAF</sequence>
<evidence type="ECO:0000313" key="6">
    <source>
        <dbReference type="RefSeq" id="XP_013909897.1"/>
    </source>
</evidence>
<feature type="domain" description="AMP-dependent synthetase/ligase" evidence="4">
    <location>
        <begin position="2"/>
        <end position="124"/>
    </location>
</feature>
<dbReference type="PANTHER" id="PTHR43272:SF28">
    <property type="entry name" value="LONG-CHAIN-FATTY-ACID--COA LIGASE 1"/>
    <property type="match status" value="1"/>
</dbReference>
<dbReference type="Proteomes" id="UP000504617">
    <property type="component" value="Unplaced"/>
</dbReference>
<organism evidence="5 6">
    <name type="scientific">Thamnophis sirtalis</name>
    <dbReference type="NCBI Taxonomy" id="35019"/>
    <lineage>
        <taxon>Eukaryota</taxon>
        <taxon>Metazoa</taxon>
        <taxon>Chordata</taxon>
        <taxon>Craniata</taxon>
        <taxon>Vertebrata</taxon>
        <taxon>Euteleostomi</taxon>
        <taxon>Lepidosauria</taxon>
        <taxon>Squamata</taxon>
        <taxon>Bifurcata</taxon>
        <taxon>Unidentata</taxon>
        <taxon>Episquamata</taxon>
        <taxon>Toxicofera</taxon>
        <taxon>Serpentes</taxon>
        <taxon>Colubroidea</taxon>
        <taxon>Colubridae</taxon>
        <taxon>Natricinae</taxon>
        <taxon>Thamnophis</taxon>
    </lineage>
</organism>
<keyword evidence="1" id="KW-0436">Ligase</keyword>
<dbReference type="Gene3D" id="3.40.50.12780">
    <property type="entry name" value="N-terminal domain of ligase-like"/>
    <property type="match status" value="1"/>
</dbReference>
<dbReference type="SUPFAM" id="SSF56801">
    <property type="entry name" value="Acetyl-CoA synthetase-like"/>
    <property type="match status" value="1"/>
</dbReference>
<evidence type="ECO:0000313" key="5">
    <source>
        <dbReference type="Proteomes" id="UP000504617"/>
    </source>
</evidence>
<evidence type="ECO:0000256" key="3">
    <source>
        <dbReference type="ARBA" id="ARBA00026121"/>
    </source>
</evidence>
<evidence type="ECO:0000256" key="2">
    <source>
        <dbReference type="ARBA" id="ARBA00022832"/>
    </source>
</evidence>
<dbReference type="OrthoDB" id="1700726at2759"/>
<dbReference type="EC" id="6.2.1.3" evidence="3"/>
<dbReference type="RefSeq" id="XP_013909897.1">
    <property type="nucleotide sequence ID" value="XM_014054422.1"/>
</dbReference>
<proteinExistence type="predicted"/>
<keyword evidence="2" id="KW-0443">Lipid metabolism</keyword>
<dbReference type="GO" id="GO:0005783">
    <property type="term" value="C:endoplasmic reticulum"/>
    <property type="evidence" value="ECO:0007669"/>
    <property type="project" value="TreeGrafter"/>
</dbReference>
<dbReference type="InterPro" id="IPR042099">
    <property type="entry name" value="ANL_N_sf"/>
</dbReference>
<gene>
    <name evidence="6" type="primary">LOC106539609</name>
</gene>
<evidence type="ECO:0000256" key="1">
    <source>
        <dbReference type="ARBA" id="ARBA00022598"/>
    </source>
</evidence>
<dbReference type="GO" id="GO:0016020">
    <property type="term" value="C:membrane"/>
    <property type="evidence" value="ECO:0007669"/>
    <property type="project" value="TreeGrafter"/>
</dbReference>
<keyword evidence="2" id="KW-0276">Fatty acid metabolism</keyword>
<protein>
    <recommendedName>
        <fullName evidence="3">long-chain-fatty-acid--CoA ligase</fullName>
        <ecNumber evidence="3">6.2.1.3</ecNumber>
    </recommendedName>
</protein>